<dbReference type="PANTHER" id="PTHR36698">
    <property type="entry name" value="BLL5892 PROTEIN"/>
    <property type="match status" value="1"/>
</dbReference>
<sequence>MENRAHALIAGLFVIGLGIALIIVAEWFKGDSIEHDHYQVVSRESVTGLSVQASVYYRGVNIGKVNRIYFDPENMQQILIDIAIDGNIQLPKNIYAQLGYQGITGLAYVQLRNESVISPEILPEDARITMRPSLLDEVTGYGQNILNNVNELIIQVHQLLNDENQERIANILKNIDKAMNNFNNVTGHLQPILDSMTHLTTESGVLVRHLDELLTEINQSIRNVNQQGGIIDSLSTSAQEMATTIPELRKVSNGLVRNSQNLDRVLQQLEENPQMLIFGRPSSQPGPGEDGFTTP</sequence>
<reference evidence="5" key="1">
    <citation type="submission" date="2016-10" db="EMBL/GenBank/DDBJ databases">
        <authorList>
            <person name="Varghese N."/>
            <person name="Submissions S."/>
        </authorList>
    </citation>
    <scope>NUCLEOTIDE SEQUENCE [LARGE SCALE GENOMIC DNA]</scope>
    <source>
        <strain evidence="5">Nm71</strain>
    </source>
</reference>
<feature type="transmembrane region" description="Helical" evidence="2">
    <location>
        <begin position="7"/>
        <end position="28"/>
    </location>
</feature>
<evidence type="ECO:0000313" key="5">
    <source>
        <dbReference type="Proteomes" id="UP000199345"/>
    </source>
</evidence>
<dbReference type="AlphaFoldDB" id="A0A1I0DAG7"/>
<dbReference type="InterPro" id="IPR003399">
    <property type="entry name" value="Mce/MlaD"/>
</dbReference>
<keyword evidence="2" id="KW-0812">Transmembrane</keyword>
<dbReference type="RefSeq" id="WP_090659026.1">
    <property type="nucleotide sequence ID" value="NZ_FOIA01000019.1"/>
</dbReference>
<dbReference type="EMBL" id="FOIA01000019">
    <property type="protein sequence ID" value="SET29262.1"/>
    <property type="molecule type" value="Genomic_DNA"/>
</dbReference>
<evidence type="ECO:0000313" key="4">
    <source>
        <dbReference type="EMBL" id="SET29262.1"/>
    </source>
</evidence>
<evidence type="ECO:0000256" key="2">
    <source>
        <dbReference type="SAM" id="Phobius"/>
    </source>
</evidence>
<feature type="region of interest" description="Disordered" evidence="1">
    <location>
        <begin position="276"/>
        <end position="295"/>
    </location>
</feature>
<keyword evidence="2" id="KW-0472">Membrane</keyword>
<evidence type="ECO:0000259" key="3">
    <source>
        <dbReference type="Pfam" id="PF02470"/>
    </source>
</evidence>
<dbReference type="Pfam" id="PF02470">
    <property type="entry name" value="MlaD"/>
    <property type="match status" value="1"/>
</dbReference>
<feature type="domain" description="Mce/MlaD" evidence="3">
    <location>
        <begin position="38"/>
        <end position="112"/>
    </location>
</feature>
<evidence type="ECO:0000256" key="1">
    <source>
        <dbReference type="SAM" id="MobiDB-lite"/>
    </source>
</evidence>
<keyword evidence="2" id="KW-1133">Transmembrane helix</keyword>
<name>A0A1I0DAG7_9PROT</name>
<dbReference type="Proteomes" id="UP000199345">
    <property type="component" value="Unassembled WGS sequence"/>
</dbReference>
<keyword evidence="5" id="KW-1185">Reference proteome</keyword>
<organism evidence="4 5">
    <name type="scientific">Nitrosomonas marina</name>
    <dbReference type="NCBI Taxonomy" id="917"/>
    <lineage>
        <taxon>Bacteria</taxon>
        <taxon>Pseudomonadati</taxon>
        <taxon>Pseudomonadota</taxon>
        <taxon>Betaproteobacteria</taxon>
        <taxon>Nitrosomonadales</taxon>
        <taxon>Nitrosomonadaceae</taxon>
        <taxon>Nitrosomonas</taxon>
    </lineage>
</organism>
<dbReference type="PANTHER" id="PTHR36698:SF2">
    <property type="entry name" value="MCE_MLAD DOMAIN-CONTAINING PROTEIN"/>
    <property type="match status" value="1"/>
</dbReference>
<dbReference type="SUPFAM" id="SSF58104">
    <property type="entry name" value="Methyl-accepting chemotaxis protein (MCP) signaling domain"/>
    <property type="match status" value="1"/>
</dbReference>
<dbReference type="OrthoDB" id="5294672at2"/>
<proteinExistence type="predicted"/>
<gene>
    <name evidence="4" type="ORF">SAMN05216326_11919</name>
</gene>
<dbReference type="Gene3D" id="1.10.287.950">
    <property type="entry name" value="Methyl-accepting chemotaxis protein"/>
    <property type="match status" value="1"/>
</dbReference>
<protein>
    <submittedName>
        <fullName evidence="4">Phospholipid/cholesterol/gamma-HCH transport system substrate-binding protein</fullName>
    </submittedName>
</protein>
<accession>A0A1I0DAG7</accession>